<feature type="compositionally biased region" description="Basic and acidic residues" evidence="1">
    <location>
        <begin position="203"/>
        <end position="233"/>
    </location>
</feature>
<feature type="region of interest" description="Disordered" evidence="1">
    <location>
        <begin position="1"/>
        <end position="34"/>
    </location>
</feature>
<sequence>MGGKESKEPVKTISVSSAPLHSHNRNPPVIRLDDSEDLDEENFIIHSDLGESLDLRRGTSLVPTSAISTDSTDSGVFDELDEEYGHVITEKSSPELVAQVERDFVPPQHLDLTIYGNACRRLLSGSQRVRMEESQVLNLLREEGLLATNPTKGAAGLSFEIVDAGLAEGQGNDLDSSSSSVKLPPLRLLQSQEPRKNVTNSKITEKLEKAEERRKAAEEEKLKRLNMEKKQEASQRQQQSQVEKVEKYSSRVDAAQDNRYSSPEMLTSFSVSRKPGTVFATAEGEAEGSTSESGESPAEEDARSPRSHTDSSPGSTVEYLFR</sequence>
<feature type="compositionally biased region" description="Basic and acidic residues" evidence="1">
    <location>
        <begin position="300"/>
        <end position="309"/>
    </location>
</feature>
<gene>
    <name evidence="2" type="ORF">DSTB1V02_LOCUS1407</name>
</gene>
<dbReference type="Gene3D" id="6.10.280.30">
    <property type="match status" value="1"/>
</dbReference>
<keyword evidence="3" id="KW-1185">Reference proteome</keyword>
<dbReference type="InterPro" id="IPR036002">
    <property type="entry name" value="Stathmin_sf"/>
</dbReference>
<accession>A0A7R8X6C3</accession>
<dbReference type="Proteomes" id="UP000677054">
    <property type="component" value="Unassembled WGS sequence"/>
</dbReference>
<dbReference type="GO" id="GO:0031110">
    <property type="term" value="P:regulation of microtubule polymerization or depolymerization"/>
    <property type="evidence" value="ECO:0007669"/>
    <property type="project" value="InterPro"/>
</dbReference>
<organism evidence="2">
    <name type="scientific">Darwinula stevensoni</name>
    <dbReference type="NCBI Taxonomy" id="69355"/>
    <lineage>
        <taxon>Eukaryota</taxon>
        <taxon>Metazoa</taxon>
        <taxon>Ecdysozoa</taxon>
        <taxon>Arthropoda</taxon>
        <taxon>Crustacea</taxon>
        <taxon>Oligostraca</taxon>
        <taxon>Ostracoda</taxon>
        <taxon>Podocopa</taxon>
        <taxon>Podocopida</taxon>
        <taxon>Darwinulocopina</taxon>
        <taxon>Darwinuloidea</taxon>
        <taxon>Darwinulidae</taxon>
        <taxon>Darwinula</taxon>
    </lineage>
</organism>
<protein>
    <submittedName>
        <fullName evidence="2">Uncharacterized protein</fullName>
    </submittedName>
</protein>
<feature type="region of interest" description="Disordered" evidence="1">
    <location>
        <begin position="170"/>
        <end position="322"/>
    </location>
</feature>
<evidence type="ECO:0000313" key="3">
    <source>
        <dbReference type="Proteomes" id="UP000677054"/>
    </source>
</evidence>
<dbReference type="SUPFAM" id="SSF101494">
    <property type="entry name" value="Stathmin"/>
    <property type="match status" value="1"/>
</dbReference>
<feature type="compositionally biased region" description="Basic and acidic residues" evidence="1">
    <location>
        <begin position="243"/>
        <end position="256"/>
    </location>
</feature>
<feature type="compositionally biased region" description="Basic and acidic residues" evidence="1">
    <location>
        <begin position="1"/>
        <end position="10"/>
    </location>
</feature>
<proteinExistence type="predicted"/>
<evidence type="ECO:0000313" key="2">
    <source>
        <dbReference type="EMBL" id="CAD7241416.1"/>
    </source>
</evidence>
<feature type="compositionally biased region" description="Low complexity" evidence="1">
    <location>
        <begin position="280"/>
        <end position="296"/>
    </location>
</feature>
<name>A0A7R8X6C3_9CRUS</name>
<dbReference type="AlphaFoldDB" id="A0A7R8X6C3"/>
<feature type="compositionally biased region" description="Polar residues" evidence="1">
    <location>
        <begin position="258"/>
        <end position="271"/>
    </location>
</feature>
<feature type="compositionally biased region" description="Polar residues" evidence="1">
    <location>
        <begin position="189"/>
        <end position="202"/>
    </location>
</feature>
<dbReference type="EMBL" id="LR899651">
    <property type="protein sequence ID" value="CAD7241416.1"/>
    <property type="molecule type" value="Genomic_DNA"/>
</dbReference>
<reference evidence="2" key="1">
    <citation type="submission" date="2020-11" db="EMBL/GenBank/DDBJ databases">
        <authorList>
            <person name="Tran Van P."/>
        </authorList>
    </citation>
    <scope>NUCLEOTIDE SEQUENCE</scope>
</reference>
<dbReference type="EMBL" id="CAJPEV010000134">
    <property type="protein sequence ID" value="CAG0881120.1"/>
    <property type="molecule type" value="Genomic_DNA"/>
</dbReference>
<dbReference type="OrthoDB" id="10057469at2759"/>
<evidence type="ECO:0000256" key="1">
    <source>
        <dbReference type="SAM" id="MobiDB-lite"/>
    </source>
</evidence>